<dbReference type="GO" id="GO:0004553">
    <property type="term" value="F:hydrolase activity, hydrolyzing O-glycosyl compounds"/>
    <property type="evidence" value="ECO:0007669"/>
    <property type="project" value="InterPro"/>
</dbReference>
<protein>
    <recommendedName>
        <fullName evidence="2">DUF5107 domain-containing protein</fullName>
    </recommendedName>
</protein>
<dbReference type="KEGG" id="cai:Caci_0888"/>
<sequence>MSTHLRRDVLPVEGAADPVSGRLPILRGIARPGFDAAVAPYPDMARNLDYGRPPTLLPYTTQDSYTRERTPRELPSLVLENEVLTATFLPDYGGRLWSLVHRPTGRELLHRNPILQPANLALRDAWLAGGVEWNIGGTGHWPLTCSPLHAVRLNAPDGTPVLRMYEFERMRRVVMTVDAWLPEGSPALMVHVSLHNPAETPTPVYWWSNIAVPQGPDVRVVAPAKRAFHFDYTAQLKLIDFPQNAATDTAAATDADSAADQSYPARFPAAADFFMDIPSDERRWIAALDTNGSGLVQTSTDRLIGRKLFQWGVGAGGQRWQEWLSGPDAEYIEIQAGLARTQLEHLELPGGATWEWVEAYGLLEADAALVHGTWDESRSAVSDALEKLIPCASLDAALAATPHFTSPTPDSLHRGSGWGALEIASGALPGDALRPFGSCDAEQQPWLELLQTRRLPASEPPASPITGPLWRTLLEASADDWHALYHLGLIRLADDDRDGAREAWTRSLADRPNAWAQRALAHLADTPDEAATLTLAAHHLLPDLRELTIETLKALLTADRPTDALEVISTLPPEHRNHGRIRLYNAEAALATGDIDQVRRLLDEGITVDNLQEGEASLDLLWLAAHPDQPVPPHYDFRMSGS</sequence>
<dbReference type="GO" id="GO:0042597">
    <property type="term" value="C:periplasmic space"/>
    <property type="evidence" value="ECO:0007669"/>
    <property type="project" value="InterPro"/>
</dbReference>
<dbReference type="Gene3D" id="2.70.98.10">
    <property type="match status" value="1"/>
</dbReference>
<dbReference type="InterPro" id="IPR014718">
    <property type="entry name" value="GH-type_carb-bd"/>
</dbReference>
<dbReference type="InterPro" id="IPR033396">
    <property type="entry name" value="DUF5107"/>
</dbReference>
<dbReference type="InterPro" id="IPR011990">
    <property type="entry name" value="TPR-like_helical_dom_sf"/>
</dbReference>
<dbReference type="AlphaFoldDB" id="C7Q2H9"/>
<dbReference type="OrthoDB" id="174931at2"/>
<feature type="domain" description="DUF5107" evidence="2">
    <location>
        <begin position="55"/>
        <end position="346"/>
    </location>
</feature>
<evidence type="ECO:0000313" key="4">
    <source>
        <dbReference type="Proteomes" id="UP000000851"/>
    </source>
</evidence>
<name>C7Q2H9_CATAD</name>
<gene>
    <name evidence="3" type="ordered locus">Caci_0888</name>
</gene>
<dbReference type="Gene3D" id="1.25.40.10">
    <property type="entry name" value="Tetratricopeptide repeat domain"/>
    <property type="match status" value="1"/>
</dbReference>
<evidence type="ECO:0000256" key="1">
    <source>
        <dbReference type="ARBA" id="ARBA00022729"/>
    </source>
</evidence>
<dbReference type="EMBL" id="CP001700">
    <property type="protein sequence ID" value="ACU69821.1"/>
    <property type="molecule type" value="Genomic_DNA"/>
</dbReference>
<dbReference type="Proteomes" id="UP000000851">
    <property type="component" value="Chromosome"/>
</dbReference>
<reference evidence="3 4" key="1">
    <citation type="journal article" date="2009" name="Stand. Genomic Sci.">
        <title>Complete genome sequence of Catenulispora acidiphila type strain (ID 139908).</title>
        <authorList>
            <person name="Copeland A."/>
            <person name="Lapidus A."/>
            <person name="Glavina Del Rio T."/>
            <person name="Nolan M."/>
            <person name="Lucas S."/>
            <person name="Chen F."/>
            <person name="Tice H."/>
            <person name="Cheng J.F."/>
            <person name="Bruce D."/>
            <person name="Goodwin L."/>
            <person name="Pitluck S."/>
            <person name="Mikhailova N."/>
            <person name="Pati A."/>
            <person name="Ivanova N."/>
            <person name="Mavromatis K."/>
            <person name="Chen A."/>
            <person name="Palaniappan K."/>
            <person name="Chain P."/>
            <person name="Land M."/>
            <person name="Hauser L."/>
            <person name="Chang Y.J."/>
            <person name="Jeffries C.D."/>
            <person name="Chertkov O."/>
            <person name="Brettin T."/>
            <person name="Detter J.C."/>
            <person name="Han C."/>
            <person name="Ali Z."/>
            <person name="Tindall B.J."/>
            <person name="Goker M."/>
            <person name="Bristow J."/>
            <person name="Eisen J.A."/>
            <person name="Markowitz V."/>
            <person name="Hugenholtz P."/>
            <person name="Kyrpides N.C."/>
            <person name="Klenk H.P."/>
        </authorList>
    </citation>
    <scope>NUCLEOTIDE SEQUENCE [LARGE SCALE GENOMIC DNA]</scope>
    <source>
        <strain evidence="4">DSM 44928 / JCM 14897 / NBRC 102108 / NRRL B-24433 / ID139908</strain>
    </source>
</reference>
<organism evidence="3 4">
    <name type="scientific">Catenulispora acidiphila (strain DSM 44928 / JCM 14897 / NBRC 102108 / NRRL B-24433 / ID139908)</name>
    <dbReference type="NCBI Taxonomy" id="479433"/>
    <lineage>
        <taxon>Bacteria</taxon>
        <taxon>Bacillati</taxon>
        <taxon>Actinomycetota</taxon>
        <taxon>Actinomycetes</taxon>
        <taxon>Catenulisporales</taxon>
        <taxon>Catenulisporaceae</taxon>
        <taxon>Catenulispora</taxon>
    </lineage>
</organism>
<keyword evidence="1" id="KW-0732">Signal</keyword>
<dbReference type="RefSeq" id="WP_012785116.1">
    <property type="nucleotide sequence ID" value="NC_013131.1"/>
</dbReference>
<evidence type="ECO:0000259" key="2">
    <source>
        <dbReference type="Pfam" id="PF17128"/>
    </source>
</evidence>
<evidence type="ECO:0000313" key="3">
    <source>
        <dbReference type="EMBL" id="ACU69821.1"/>
    </source>
</evidence>
<dbReference type="GO" id="GO:0030246">
    <property type="term" value="F:carbohydrate binding"/>
    <property type="evidence" value="ECO:0007669"/>
    <property type="project" value="InterPro"/>
</dbReference>
<proteinExistence type="predicted"/>
<dbReference type="Pfam" id="PF17128">
    <property type="entry name" value="DUF5107"/>
    <property type="match status" value="1"/>
</dbReference>
<dbReference type="InterPro" id="IPR008939">
    <property type="entry name" value="Lytic_TGlycosylase_superhlx_U"/>
</dbReference>
<dbReference type="SUPFAM" id="SSF48435">
    <property type="entry name" value="Bacterial muramidases"/>
    <property type="match status" value="1"/>
</dbReference>
<dbReference type="eggNOG" id="COG0457">
    <property type="taxonomic scope" value="Bacteria"/>
</dbReference>
<keyword evidence="4" id="KW-1185">Reference proteome</keyword>
<dbReference type="STRING" id="479433.Caci_0888"/>
<accession>C7Q2H9</accession>
<dbReference type="InParanoid" id="C7Q2H9"/>
<dbReference type="HOGENOM" id="CLU_028176_0_0_11"/>